<feature type="domain" description="Tubulin/FtsZ 2-layer sandwich" evidence="10">
    <location>
        <begin position="204"/>
        <end position="321"/>
    </location>
</feature>
<keyword evidence="5 7" id="KW-0132">Cell division</keyword>
<feature type="domain" description="Tubulin/FtsZ GTPase" evidence="9">
    <location>
        <begin position="10"/>
        <end position="202"/>
    </location>
</feature>
<dbReference type="SUPFAM" id="SSF55307">
    <property type="entry name" value="Tubulin C-terminal domain-like"/>
    <property type="match status" value="1"/>
</dbReference>
<keyword evidence="2 5" id="KW-0547">Nucleotide-binding</keyword>
<comment type="function">
    <text evidence="5 7">Essential cell division protein that forms a contractile ring structure (Z ring) at the future cell division site. The regulation of the ring assembly controls the timing and the location of cell division. One of the functions of the FtsZ ring is to recruit other cell division proteins to the septum to produce a new cell wall between the dividing cells. Binds GTP and shows GTPase activity.</text>
</comment>
<dbReference type="InterPro" id="IPR018316">
    <property type="entry name" value="Tubulin/FtsZ_2-layer-sand-dom"/>
</dbReference>
<keyword evidence="4 5" id="KW-0717">Septation</keyword>
<dbReference type="InterPro" id="IPR008280">
    <property type="entry name" value="Tub_FtsZ_C"/>
</dbReference>
<evidence type="ECO:0000256" key="6">
    <source>
        <dbReference type="NCBIfam" id="TIGR00065"/>
    </source>
</evidence>
<keyword evidence="5 7" id="KW-0131">Cell cycle</keyword>
<feature type="binding site" evidence="5">
    <location>
        <position position="136"/>
    </location>
    <ligand>
        <name>GTP</name>
        <dbReference type="ChEBI" id="CHEBI:37565"/>
    </ligand>
</feature>
<dbReference type="SMART" id="SM00865">
    <property type="entry name" value="Tubulin_C"/>
    <property type="match status" value="1"/>
</dbReference>
<feature type="binding site" evidence="5">
    <location>
        <position position="140"/>
    </location>
    <ligand>
        <name>GTP</name>
        <dbReference type="ChEBI" id="CHEBI:37565"/>
    </ligand>
</feature>
<gene>
    <name evidence="5 11" type="primary">ftsZ</name>
    <name evidence="11" type="ORF">GCM10009564_04530</name>
</gene>
<evidence type="ECO:0000256" key="1">
    <source>
        <dbReference type="ARBA" id="ARBA00009690"/>
    </source>
</evidence>
<dbReference type="NCBIfam" id="TIGR00065">
    <property type="entry name" value="ftsZ"/>
    <property type="match status" value="1"/>
</dbReference>
<dbReference type="PROSITE" id="PS01135">
    <property type="entry name" value="FTSZ_2"/>
    <property type="match status" value="1"/>
</dbReference>
<dbReference type="InterPro" id="IPR036525">
    <property type="entry name" value="Tubulin/FtsZ_GTPase_sf"/>
</dbReference>
<dbReference type="Pfam" id="PF00091">
    <property type="entry name" value="Tubulin"/>
    <property type="match status" value="1"/>
</dbReference>
<evidence type="ECO:0000259" key="9">
    <source>
        <dbReference type="SMART" id="SM00864"/>
    </source>
</evidence>
<dbReference type="PANTHER" id="PTHR30314:SF3">
    <property type="entry name" value="MITOCHONDRIAL DIVISION PROTEIN FSZA"/>
    <property type="match status" value="1"/>
</dbReference>
<dbReference type="InterPro" id="IPR045061">
    <property type="entry name" value="FtsZ/CetZ"/>
</dbReference>
<dbReference type="InterPro" id="IPR000158">
    <property type="entry name" value="Cell_div_FtsZ"/>
</dbReference>
<dbReference type="Proteomes" id="UP001501072">
    <property type="component" value="Unassembled WGS sequence"/>
</dbReference>
<evidence type="ECO:0000313" key="11">
    <source>
        <dbReference type="EMBL" id="GAA1003864.1"/>
    </source>
</evidence>
<keyword evidence="12" id="KW-1185">Reference proteome</keyword>
<evidence type="ECO:0000256" key="7">
    <source>
        <dbReference type="RuleBase" id="RU000631"/>
    </source>
</evidence>
<keyword evidence="3 5" id="KW-0342">GTP-binding</keyword>
<dbReference type="Gene3D" id="3.40.50.1440">
    <property type="entry name" value="Tubulin/FtsZ, GTPase domain"/>
    <property type="match status" value="1"/>
</dbReference>
<dbReference type="EMBL" id="BAAAHU010000002">
    <property type="protein sequence ID" value="GAA1003864.1"/>
    <property type="molecule type" value="Genomic_DNA"/>
</dbReference>
<dbReference type="HAMAP" id="MF_00909">
    <property type="entry name" value="FtsZ"/>
    <property type="match status" value="1"/>
</dbReference>
<dbReference type="SUPFAM" id="SSF52490">
    <property type="entry name" value="Tubulin nucleotide-binding domain-like"/>
    <property type="match status" value="1"/>
</dbReference>
<evidence type="ECO:0000256" key="8">
    <source>
        <dbReference type="SAM" id="MobiDB-lite"/>
    </source>
</evidence>
<dbReference type="PROSITE" id="PS01134">
    <property type="entry name" value="FTSZ_1"/>
    <property type="match status" value="1"/>
</dbReference>
<keyword evidence="5" id="KW-0963">Cytoplasm</keyword>
<dbReference type="InterPro" id="IPR037103">
    <property type="entry name" value="Tubulin/FtsZ-like_C"/>
</dbReference>
<dbReference type="InterPro" id="IPR003008">
    <property type="entry name" value="Tubulin_FtsZ_GTPase"/>
</dbReference>
<comment type="subcellular location">
    <subcellularLocation>
        <location evidence="5">Cytoplasm</location>
    </subcellularLocation>
    <text evidence="5">Assembles at midcell at the inner surface of the cytoplasmic membrane.</text>
</comment>
<feature type="binding site" evidence="5">
    <location>
        <position position="184"/>
    </location>
    <ligand>
        <name>GTP</name>
        <dbReference type="ChEBI" id="CHEBI:37565"/>
    </ligand>
</feature>
<comment type="similarity">
    <text evidence="1 5 7">Belongs to the FtsZ family.</text>
</comment>
<evidence type="ECO:0000256" key="4">
    <source>
        <dbReference type="ARBA" id="ARBA00023210"/>
    </source>
</evidence>
<evidence type="ECO:0000313" key="12">
    <source>
        <dbReference type="Proteomes" id="UP001501072"/>
    </source>
</evidence>
<feature type="region of interest" description="Disordered" evidence="8">
    <location>
        <begin position="312"/>
        <end position="407"/>
    </location>
</feature>
<dbReference type="Gene3D" id="3.30.1330.20">
    <property type="entry name" value="Tubulin/FtsZ, C-terminal domain"/>
    <property type="match status" value="1"/>
</dbReference>
<dbReference type="InterPro" id="IPR020805">
    <property type="entry name" value="Cell_div_FtsZ_CS"/>
</dbReference>
<feature type="binding site" evidence="5">
    <location>
        <begin position="18"/>
        <end position="22"/>
    </location>
    <ligand>
        <name>GTP</name>
        <dbReference type="ChEBI" id="CHEBI:37565"/>
    </ligand>
</feature>
<sequence>MAAPQNYLAVIKVIGVGGGGVNAINRMIEVGLKGVEFIAINTDAQALLMSDADVKLDVGRELTRGLGAGANPAVGRKAAEDHREEIEEVLKGADMVFVTAGEGGGTGTGGAPVVANIARSLGALTIGVVTRPFTFEGRRRANQAEDGIAELREEVDTLIVIPNDRLLSISDRQVSVLDAFKSADQVLLSGVQGITDLITTPGLINLDFADVKSVMSEAGSALMGIGSARGDDRAVAAAEMAISSPLLEASIDGARGVLLSISGGSDLGLFEINEAAQLVSEAAHPEANIIFGAVIDDALGDEVRVTVIAAGFDGGQPPARRDNVLGSTASPSASPAPVRREEPTPVRQPESRPTFGTLGSVTPKEEPEPVAPEPARDLPPAAPPVTPPRPAYTDSAAEELDVPDFLK</sequence>
<proteinExistence type="inferred from homology"/>
<dbReference type="SMART" id="SM00864">
    <property type="entry name" value="Tubulin"/>
    <property type="match status" value="1"/>
</dbReference>
<dbReference type="PANTHER" id="PTHR30314">
    <property type="entry name" value="CELL DIVISION PROTEIN FTSZ-RELATED"/>
    <property type="match status" value="1"/>
</dbReference>
<dbReference type="RefSeq" id="WP_067392845.1">
    <property type="nucleotide sequence ID" value="NZ_BAAAHU010000002.1"/>
</dbReference>
<dbReference type="GO" id="GO:0051301">
    <property type="term" value="P:cell division"/>
    <property type="evidence" value="ECO:0007669"/>
    <property type="project" value="UniProtKB-KW"/>
</dbReference>
<dbReference type="CDD" id="cd02201">
    <property type="entry name" value="FtsZ_type1"/>
    <property type="match status" value="1"/>
</dbReference>
<protein>
    <recommendedName>
        <fullName evidence="5 6">Cell division protein FtsZ</fullName>
    </recommendedName>
</protein>
<reference evidence="11 12" key="1">
    <citation type="journal article" date="2019" name="Int. J. Syst. Evol. Microbiol.">
        <title>The Global Catalogue of Microorganisms (GCM) 10K type strain sequencing project: providing services to taxonomists for standard genome sequencing and annotation.</title>
        <authorList>
            <consortium name="The Broad Institute Genomics Platform"/>
            <consortium name="The Broad Institute Genome Sequencing Center for Infectious Disease"/>
            <person name="Wu L."/>
            <person name="Ma J."/>
        </authorList>
    </citation>
    <scope>NUCLEOTIDE SEQUENCE [LARGE SCALE GENOMIC DNA]</scope>
    <source>
        <strain evidence="11 12">JCM 11269</strain>
    </source>
</reference>
<dbReference type="PRINTS" id="PR00423">
    <property type="entry name" value="CELLDVISFTSZ"/>
</dbReference>
<feature type="compositionally biased region" description="Acidic residues" evidence="8">
    <location>
        <begin position="396"/>
        <end position="407"/>
    </location>
</feature>
<name>A0ABN1ST65_9ACTN</name>
<feature type="binding site" evidence="5">
    <location>
        <begin position="105"/>
        <end position="107"/>
    </location>
    <ligand>
        <name>GTP</name>
        <dbReference type="ChEBI" id="CHEBI:37565"/>
    </ligand>
</feature>
<evidence type="ECO:0000259" key="10">
    <source>
        <dbReference type="SMART" id="SM00865"/>
    </source>
</evidence>
<comment type="subunit">
    <text evidence="5">Homodimer. Polymerizes to form a dynamic ring structure in a strictly GTP-dependent manner. Interacts directly with several other division proteins.</text>
</comment>
<accession>A0ABN1ST65</accession>
<evidence type="ECO:0000256" key="5">
    <source>
        <dbReference type="HAMAP-Rule" id="MF_00909"/>
    </source>
</evidence>
<evidence type="ECO:0000256" key="3">
    <source>
        <dbReference type="ARBA" id="ARBA00023134"/>
    </source>
</evidence>
<dbReference type="Pfam" id="PF12327">
    <property type="entry name" value="FtsZ_C"/>
    <property type="match status" value="1"/>
</dbReference>
<feature type="compositionally biased region" description="Pro residues" evidence="8">
    <location>
        <begin position="380"/>
        <end position="390"/>
    </location>
</feature>
<evidence type="ECO:0000256" key="2">
    <source>
        <dbReference type="ARBA" id="ARBA00022741"/>
    </source>
</evidence>
<comment type="caution">
    <text evidence="11">The sequence shown here is derived from an EMBL/GenBank/DDBJ whole genome shotgun (WGS) entry which is preliminary data.</text>
</comment>
<organism evidence="11 12">
    <name type="scientific">Streptomyces thermogriseus</name>
    <dbReference type="NCBI Taxonomy" id="75292"/>
    <lineage>
        <taxon>Bacteria</taxon>
        <taxon>Bacillati</taxon>
        <taxon>Actinomycetota</taxon>
        <taxon>Actinomycetes</taxon>
        <taxon>Kitasatosporales</taxon>
        <taxon>Streptomycetaceae</taxon>
        <taxon>Streptomyces</taxon>
    </lineage>
</organism>
<dbReference type="InterPro" id="IPR024757">
    <property type="entry name" value="FtsZ_C"/>
</dbReference>